<comment type="similarity">
    <text evidence="4">Belongs to the cation diffusion facilitator (CDF) transporter (TC 2.A.4) family. SLC30A subfamily.</text>
</comment>
<evidence type="ECO:0000256" key="1">
    <source>
        <dbReference type="ARBA" id="ARBA00001946"/>
    </source>
</evidence>
<dbReference type="Pfam" id="PF00533">
    <property type="entry name" value="BRCT"/>
    <property type="match status" value="1"/>
</dbReference>
<dbReference type="Proteomes" id="UP001367676">
    <property type="component" value="Unassembled WGS sequence"/>
</dbReference>
<dbReference type="Gene3D" id="3.30.1490.100">
    <property type="entry name" value="DNA polymerase, Y-family, little finger domain"/>
    <property type="match status" value="1"/>
</dbReference>
<evidence type="ECO:0000256" key="19">
    <source>
        <dbReference type="ARBA" id="ARBA00023242"/>
    </source>
</evidence>
<feature type="domain" description="BRCT" evidence="22">
    <location>
        <begin position="21"/>
        <end position="110"/>
    </location>
</feature>
<sequence length="1152" mass="129762">MSAKKSKLEKQFRSEAQIEGVKKNIFNGTSIFVNGYTVPSADELKHFMMDYGGIYHHYYKTGNTTFMVASNLPHVKIQHYKNSAVKIIKPSWVTDCIEAGKILDHKPYLLLSDFDKEQKQLNFFKANPSTSSASTSTEIINAVSPSKVEKKLNPSPKRKTAVDDNFLDEFYSNSRLHHISTLSATFKQYINELRIKRSHQFTAREFLKNLKLNTPNMEEYQPVQCCIMHIDMDCFFVSVGLRNRPELKEFPVAVTHAKGNRVPSDHAEDRRAEFELHEKRFKEKYQNSDAYKPWFIDIGESDSMAEVASCNYAARNFGIKNGMLLGQALKLCPNLKTIPYDFDGYKDVAYKLFGHVASYTLDIEAVSCDEMFVDCTSLLACTKVNVLEFATILRKEIQEITGCTCSTGFGPNRLIARLATKKAKPDGQFYVRPEESKDFIQDFLVSELPGVGRSISTKLANMNVQSCKELQDVPLSVLQAEFGNKMGQNLQRYSFGEDDRPLNFCHQRKSVSAEVNYGIRFQRKEEVEAFFKKLSAEVENRLNNVKMKGKAITLKLMIKAENAPKETAKFLGHGICDYVTKSVSLIDATADSEVIYRETMKIFNQLKVNPEDMRGVGIQMTKLTESKNGAPESHGRLDTFVVKIKKKDSPDGDTRPGPSSDVRITEENNSKLDEAGPSCSNKSKFNESEYDVTLSQVDTDYLAALPSNIKEEIIHGLRKRRKNNTSGDGNSRLGSTKNDNGVRKLNPLIPSTEMTTAITEWVSKEQIPKEYDTRMLSDYLQQLILKKEFESVNFIVNHFQKSNFLQMSPKKWSKNTFGWARAEVLGALVNAVFLIALCFSITVEACKRFIEPKEIHSEKWILSVGIMGLIVNIIGLFLFHGHGGHSHSHSSMPPHNHSRLTQLVTAGADANATDDNENDERFPPQHFHDHIHEKKVDSSTQMNMHGVFLHVLADALGSVIVIISATESALILLQTVPTHIQVDEIQRRLLEHVDGVLAVHEFHVWQLAGDRIIASAHIRCRNLSEYMKLAEKVKEFFHNEGIHSTTIQPEFVEIADFSENTEKKAPAQDCVLDCPKTDKSCTLSTCCGPSKKGRETPSPVDTPYLCRQRNNINSTQIGRGPVSEIIERGALLANTNHMHEAEASAIANPLNI</sequence>
<dbReference type="Gene3D" id="3.30.70.270">
    <property type="match status" value="1"/>
</dbReference>
<keyword evidence="16" id="KW-0238">DNA-binding</keyword>
<keyword evidence="14" id="KW-0460">Magnesium</keyword>
<dbReference type="PROSITE" id="PS50172">
    <property type="entry name" value="BRCT"/>
    <property type="match status" value="1"/>
</dbReference>
<dbReference type="Pfam" id="PF11799">
    <property type="entry name" value="IMS_C"/>
    <property type="match status" value="1"/>
</dbReference>
<dbReference type="NCBIfam" id="TIGR01297">
    <property type="entry name" value="CDF"/>
    <property type="match status" value="1"/>
</dbReference>
<comment type="similarity">
    <text evidence="5">Belongs to the DNA polymerase type-Y family.</text>
</comment>
<dbReference type="InterPro" id="IPR043128">
    <property type="entry name" value="Rev_trsase/Diguanyl_cyclase"/>
</dbReference>
<evidence type="ECO:0000256" key="7">
    <source>
        <dbReference type="ARBA" id="ARBA00022448"/>
    </source>
</evidence>
<evidence type="ECO:0000256" key="6">
    <source>
        <dbReference type="ARBA" id="ARBA00020399"/>
    </source>
</evidence>
<feature type="transmembrane region" description="Helical" evidence="21">
    <location>
        <begin position="818"/>
        <end position="839"/>
    </location>
</feature>
<dbReference type="InterPro" id="IPR036420">
    <property type="entry name" value="BRCT_dom_sf"/>
</dbReference>
<dbReference type="InterPro" id="IPR027469">
    <property type="entry name" value="Cation_efflux_TMD_sf"/>
</dbReference>
<dbReference type="SUPFAM" id="SSF100879">
    <property type="entry name" value="Lesion bypass DNA polymerase (Y-family), little finger domain"/>
    <property type="match status" value="1"/>
</dbReference>
<keyword evidence="17 21" id="KW-0472">Membrane</keyword>
<dbReference type="Gene3D" id="1.20.1510.10">
    <property type="entry name" value="Cation efflux protein transmembrane domain"/>
    <property type="match status" value="1"/>
</dbReference>
<feature type="region of interest" description="Disordered" evidence="20">
    <location>
        <begin position="716"/>
        <end position="747"/>
    </location>
</feature>
<dbReference type="GO" id="GO:0017125">
    <property type="term" value="F:deoxycytidyl transferase activity"/>
    <property type="evidence" value="ECO:0007669"/>
    <property type="project" value="TreeGrafter"/>
</dbReference>
<evidence type="ECO:0000256" key="3">
    <source>
        <dbReference type="ARBA" id="ARBA00004141"/>
    </source>
</evidence>
<dbReference type="InterPro" id="IPR017961">
    <property type="entry name" value="DNA_pol_Y-fam_little_finger"/>
</dbReference>
<dbReference type="FunFam" id="3.30.1490.100:FF:000001">
    <property type="entry name" value="DNA repair protein REV1"/>
    <property type="match status" value="1"/>
</dbReference>
<dbReference type="Gene3D" id="6.10.250.1490">
    <property type="match status" value="1"/>
</dbReference>
<dbReference type="CDD" id="cd17719">
    <property type="entry name" value="BRCT_Rev1"/>
    <property type="match status" value="1"/>
</dbReference>
<accession>A0AAN9TUD4</accession>
<dbReference type="GO" id="GO:0005634">
    <property type="term" value="C:nucleus"/>
    <property type="evidence" value="ECO:0007669"/>
    <property type="project" value="UniProtKB-SubCell"/>
</dbReference>
<proteinExistence type="inferred from homology"/>
<feature type="transmembrane region" description="Helical" evidence="21">
    <location>
        <begin position="860"/>
        <end position="879"/>
    </location>
</feature>
<dbReference type="Gene3D" id="3.40.1170.60">
    <property type="match status" value="1"/>
</dbReference>
<evidence type="ECO:0000256" key="18">
    <source>
        <dbReference type="ARBA" id="ARBA00023204"/>
    </source>
</evidence>
<evidence type="ECO:0000256" key="10">
    <source>
        <dbReference type="ARBA" id="ARBA00022692"/>
    </source>
</evidence>
<dbReference type="GO" id="GO:0006281">
    <property type="term" value="P:DNA repair"/>
    <property type="evidence" value="ECO:0007669"/>
    <property type="project" value="UniProtKB-KW"/>
</dbReference>
<evidence type="ECO:0000256" key="5">
    <source>
        <dbReference type="ARBA" id="ARBA00010945"/>
    </source>
</evidence>
<evidence type="ECO:0000256" key="13">
    <source>
        <dbReference type="ARBA" id="ARBA00022763"/>
    </source>
</evidence>
<feature type="transmembrane region" description="Helical" evidence="21">
    <location>
        <begin position="947"/>
        <end position="973"/>
    </location>
</feature>
<dbReference type="Pfam" id="PF16916">
    <property type="entry name" value="ZT_dimer"/>
    <property type="match status" value="1"/>
</dbReference>
<comment type="subcellular location">
    <subcellularLocation>
        <location evidence="3">Membrane</location>
        <topology evidence="3">Multi-pass membrane protein</topology>
    </subcellularLocation>
    <subcellularLocation>
        <location evidence="2">Nucleus</location>
    </subcellularLocation>
</comment>
<evidence type="ECO:0000256" key="12">
    <source>
        <dbReference type="ARBA" id="ARBA00022723"/>
    </source>
</evidence>
<gene>
    <name evidence="24" type="ORF">V9T40_004155</name>
</gene>
<evidence type="ECO:0000256" key="15">
    <source>
        <dbReference type="ARBA" id="ARBA00022989"/>
    </source>
</evidence>
<keyword evidence="10 21" id="KW-0812">Transmembrane</keyword>
<evidence type="ECO:0000256" key="8">
    <source>
        <dbReference type="ARBA" id="ARBA00022634"/>
    </source>
</evidence>
<comment type="cofactor">
    <cofactor evidence="1">
        <name>Mg(2+)</name>
        <dbReference type="ChEBI" id="CHEBI:18420"/>
    </cofactor>
</comment>
<keyword evidence="11" id="KW-0548">Nucleotidyltransferase</keyword>
<keyword evidence="18" id="KW-0234">DNA repair</keyword>
<dbReference type="InterPro" id="IPR053848">
    <property type="entry name" value="IMS_HHH_1"/>
</dbReference>
<keyword evidence="8" id="KW-0237">DNA synthesis</keyword>
<dbReference type="Gene3D" id="1.10.150.20">
    <property type="entry name" value="5' to 3' exonuclease, C-terminal subdomain"/>
    <property type="match status" value="1"/>
</dbReference>
<keyword evidence="7" id="KW-0813">Transport</keyword>
<evidence type="ECO:0000256" key="4">
    <source>
        <dbReference type="ARBA" id="ARBA00008873"/>
    </source>
</evidence>
<feature type="compositionally biased region" description="Polar residues" evidence="20">
    <location>
        <begin position="724"/>
        <end position="739"/>
    </location>
</feature>
<organism evidence="24 25">
    <name type="scientific">Parthenolecanium corni</name>
    <dbReference type="NCBI Taxonomy" id="536013"/>
    <lineage>
        <taxon>Eukaryota</taxon>
        <taxon>Metazoa</taxon>
        <taxon>Ecdysozoa</taxon>
        <taxon>Arthropoda</taxon>
        <taxon>Hexapoda</taxon>
        <taxon>Insecta</taxon>
        <taxon>Pterygota</taxon>
        <taxon>Neoptera</taxon>
        <taxon>Paraneoptera</taxon>
        <taxon>Hemiptera</taxon>
        <taxon>Sternorrhyncha</taxon>
        <taxon>Coccoidea</taxon>
        <taxon>Coccidae</taxon>
        <taxon>Parthenolecanium</taxon>
    </lineage>
</organism>
<dbReference type="GO" id="GO:0042276">
    <property type="term" value="P:error-prone translesion synthesis"/>
    <property type="evidence" value="ECO:0007669"/>
    <property type="project" value="TreeGrafter"/>
</dbReference>
<evidence type="ECO:0000313" key="25">
    <source>
        <dbReference type="Proteomes" id="UP001367676"/>
    </source>
</evidence>
<dbReference type="GO" id="GO:0016020">
    <property type="term" value="C:membrane"/>
    <property type="evidence" value="ECO:0007669"/>
    <property type="project" value="UniProtKB-SubCell"/>
</dbReference>
<keyword evidence="9" id="KW-0808">Transferase</keyword>
<dbReference type="GO" id="GO:0003887">
    <property type="term" value="F:DNA-directed DNA polymerase activity"/>
    <property type="evidence" value="ECO:0007669"/>
    <property type="project" value="InterPro"/>
</dbReference>
<evidence type="ECO:0000256" key="17">
    <source>
        <dbReference type="ARBA" id="ARBA00023136"/>
    </source>
</evidence>
<dbReference type="PANTHER" id="PTHR45990:SF1">
    <property type="entry name" value="DNA REPAIR PROTEIN REV1"/>
    <property type="match status" value="1"/>
</dbReference>
<evidence type="ECO:0000256" key="20">
    <source>
        <dbReference type="SAM" id="MobiDB-lite"/>
    </source>
</evidence>
<dbReference type="EMBL" id="JBBCAQ010000004">
    <property type="protein sequence ID" value="KAK7603882.1"/>
    <property type="molecule type" value="Genomic_DNA"/>
</dbReference>
<dbReference type="GO" id="GO:0070987">
    <property type="term" value="P:error-free translesion synthesis"/>
    <property type="evidence" value="ECO:0007669"/>
    <property type="project" value="TreeGrafter"/>
</dbReference>
<keyword evidence="19" id="KW-0539">Nucleus</keyword>
<keyword evidence="25" id="KW-1185">Reference proteome</keyword>
<dbReference type="GO" id="GO:0046872">
    <property type="term" value="F:metal ion binding"/>
    <property type="evidence" value="ECO:0007669"/>
    <property type="project" value="UniProtKB-KW"/>
</dbReference>
<dbReference type="GO" id="GO:0003684">
    <property type="term" value="F:damaged DNA binding"/>
    <property type="evidence" value="ECO:0007669"/>
    <property type="project" value="InterPro"/>
</dbReference>
<keyword evidence="13" id="KW-0227">DNA damage</keyword>
<dbReference type="AlphaFoldDB" id="A0AAN9TUD4"/>
<dbReference type="InterPro" id="IPR043502">
    <property type="entry name" value="DNA/RNA_pol_sf"/>
</dbReference>
<dbReference type="Pfam" id="PF21999">
    <property type="entry name" value="IMS_HHH_1"/>
    <property type="match status" value="1"/>
</dbReference>
<dbReference type="Pfam" id="PF00817">
    <property type="entry name" value="IMS"/>
    <property type="match status" value="1"/>
</dbReference>
<keyword evidence="12" id="KW-0479">Metal-binding</keyword>
<dbReference type="SMART" id="SM00292">
    <property type="entry name" value="BRCT"/>
    <property type="match status" value="1"/>
</dbReference>
<dbReference type="SUPFAM" id="SSF161111">
    <property type="entry name" value="Cation efflux protein transmembrane domain-like"/>
    <property type="match status" value="1"/>
</dbReference>
<evidence type="ECO:0000256" key="9">
    <source>
        <dbReference type="ARBA" id="ARBA00022679"/>
    </source>
</evidence>
<dbReference type="Pfam" id="PF01545">
    <property type="entry name" value="Cation_efflux"/>
    <property type="match status" value="1"/>
</dbReference>
<protein>
    <recommendedName>
        <fullName evidence="6">DNA repair protein REV1</fullName>
    </recommendedName>
</protein>
<dbReference type="InterPro" id="IPR058533">
    <property type="entry name" value="Cation_efflux_TM"/>
</dbReference>
<evidence type="ECO:0000259" key="23">
    <source>
        <dbReference type="PROSITE" id="PS50173"/>
    </source>
</evidence>
<evidence type="ECO:0000256" key="11">
    <source>
        <dbReference type="ARBA" id="ARBA00022695"/>
    </source>
</evidence>
<dbReference type="SUPFAM" id="SSF56672">
    <property type="entry name" value="DNA/RNA polymerases"/>
    <property type="match status" value="1"/>
</dbReference>
<dbReference type="FunFam" id="3.40.50.10190:FF:000011">
    <property type="entry name" value="DNA repair protein REV1"/>
    <property type="match status" value="1"/>
</dbReference>
<dbReference type="InterPro" id="IPR001357">
    <property type="entry name" value="BRCT_dom"/>
</dbReference>
<dbReference type="InterPro" id="IPR027470">
    <property type="entry name" value="Cation_efflux_CTD"/>
</dbReference>
<feature type="domain" description="UmuC" evidence="23">
    <location>
        <begin position="227"/>
        <end position="452"/>
    </location>
</feature>
<comment type="caution">
    <text evidence="24">The sequence shown here is derived from an EMBL/GenBank/DDBJ whole genome shotgun (WGS) entry which is preliminary data.</text>
</comment>
<dbReference type="PROSITE" id="PS50173">
    <property type="entry name" value="UMUC"/>
    <property type="match status" value="1"/>
</dbReference>
<feature type="region of interest" description="Disordered" evidence="20">
    <location>
        <begin position="644"/>
        <end position="684"/>
    </location>
</feature>
<evidence type="ECO:0000259" key="22">
    <source>
        <dbReference type="PROSITE" id="PS50172"/>
    </source>
</evidence>
<evidence type="ECO:0000256" key="14">
    <source>
        <dbReference type="ARBA" id="ARBA00022842"/>
    </source>
</evidence>
<dbReference type="SUPFAM" id="SSF52113">
    <property type="entry name" value="BRCT domain"/>
    <property type="match status" value="1"/>
</dbReference>
<feature type="compositionally biased region" description="Basic and acidic residues" evidence="20">
    <location>
        <begin position="663"/>
        <end position="674"/>
    </location>
</feature>
<evidence type="ECO:0000256" key="2">
    <source>
        <dbReference type="ARBA" id="ARBA00004123"/>
    </source>
</evidence>
<evidence type="ECO:0000256" key="21">
    <source>
        <dbReference type="SAM" id="Phobius"/>
    </source>
</evidence>
<evidence type="ECO:0000313" key="24">
    <source>
        <dbReference type="EMBL" id="KAK7603882.1"/>
    </source>
</evidence>
<dbReference type="InterPro" id="IPR001126">
    <property type="entry name" value="UmuC"/>
</dbReference>
<reference evidence="24 25" key="1">
    <citation type="submission" date="2024-03" db="EMBL/GenBank/DDBJ databases">
        <title>Adaptation during the transition from Ophiocordyceps entomopathogen to insect associate is accompanied by gene loss and intensified selection.</title>
        <authorList>
            <person name="Ward C.M."/>
            <person name="Onetto C.A."/>
            <person name="Borneman A.R."/>
        </authorList>
    </citation>
    <scope>NUCLEOTIDE SEQUENCE [LARGE SCALE GENOMIC DNA]</scope>
    <source>
        <strain evidence="24">AWRI1</strain>
        <tissue evidence="24">Single Adult Female</tissue>
    </source>
</reference>
<dbReference type="GO" id="GO:0008324">
    <property type="term" value="F:monoatomic cation transmembrane transporter activity"/>
    <property type="evidence" value="ECO:0007669"/>
    <property type="project" value="InterPro"/>
</dbReference>
<dbReference type="InterPro" id="IPR002524">
    <property type="entry name" value="Cation_efflux"/>
</dbReference>
<dbReference type="PANTHER" id="PTHR45990">
    <property type="entry name" value="DNA REPAIR PROTEIN REV1"/>
    <property type="match status" value="1"/>
</dbReference>
<dbReference type="CDD" id="cd01701">
    <property type="entry name" value="PolY_Rev1"/>
    <property type="match status" value="1"/>
</dbReference>
<evidence type="ECO:0000256" key="16">
    <source>
        <dbReference type="ARBA" id="ARBA00023125"/>
    </source>
</evidence>
<name>A0AAN9TUD4_9HEMI</name>
<dbReference type="Gene3D" id="3.40.50.10190">
    <property type="entry name" value="BRCT domain"/>
    <property type="match status" value="1"/>
</dbReference>
<dbReference type="InterPro" id="IPR036775">
    <property type="entry name" value="DNA_pol_Y-fam_lit_finger_sf"/>
</dbReference>
<keyword evidence="15 21" id="KW-1133">Transmembrane helix</keyword>